<keyword evidence="2" id="KW-1185">Reference proteome</keyword>
<dbReference type="Proteomes" id="UP001434883">
    <property type="component" value="Unassembled WGS sequence"/>
</dbReference>
<name>A0ABV0S417_9TELE</name>
<comment type="caution">
    <text evidence="1">The sequence shown here is derived from an EMBL/GenBank/DDBJ whole genome shotgun (WGS) entry which is preliminary data.</text>
</comment>
<evidence type="ECO:0000313" key="2">
    <source>
        <dbReference type="Proteomes" id="UP001434883"/>
    </source>
</evidence>
<sequence>MPGWKDISNEFTEAIYAANQSGKAYEAISEYSMMMHPAHKNRSRELDKISAIFRAYFLKSVWHGRCPLSFALAKLHLKEPKNSWNNFLSIDETKIEINIKN</sequence>
<protein>
    <submittedName>
        <fullName evidence="1">Uncharacterized protein</fullName>
    </submittedName>
</protein>
<evidence type="ECO:0000313" key="1">
    <source>
        <dbReference type="EMBL" id="MEQ2214811.1"/>
    </source>
</evidence>
<organism evidence="1 2">
    <name type="scientific">Xenoophorus captivus</name>
    <dbReference type="NCBI Taxonomy" id="1517983"/>
    <lineage>
        <taxon>Eukaryota</taxon>
        <taxon>Metazoa</taxon>
        <taxon>Chordata</taxon>
        <taxon>Craniata</taxon>
        <taxon>Vertebrata</taxon>
        <taxon>Euteleostomi</taxon>
        <taxon>Actinopterygii</taxon>
        <taxon>Neopterygii</taxon>
        <taxon>Teleostei</taxon>
        <taxon>Neoteleostei</taxon>
        <taxon>Acanthomorphata</taxon>
        <taxon>Ovalentaria</taxon>
        <taxon>Atherinomorphae</taxon>
        <taxon>Cyprinodontiformes</taxon>
        <taxon>Goodeidae</taxon>
        <taxon>Xenoophorus</taxon>
    </lineage>
</organism>
<accession>A0ABV0S417</accession>
<proteinExistence type="predicted"/>
<dbReference type="EMBL" id="JAHRIN010067669">
    <property type="protein sequence ID" value="MEQ2214811.1"/>
    <property type="molecule type" value="Genomic_DNA"/>
</dbReference>
<reference evidence="1 2" key="1">
    <citation type="submission" date="2021-06" db="EMBL/GenBank/DDBJ databases">
        <authorList>
            <person name="Palmer J.M."/>
        </authorList>
    </citation>
    <scope>NUCLEOTIDE SEQUENCE [LARGE SCALE GENOMIC DNA]</scope>
    <source>
        <strain evidence="1 2">XC_2019</strain>
        <tissue evidence="1">Muscle</tissue>
    </source>
</reference>
<gene>
    <name evidence="1" type="ORF">XENOCAPTIV_020818</name>
</gene>